<organism evidence="1 2">
    <name type="scientific">Amycolatopsis pithecellobii</name>
    <dbReference type="NCBI Taxonomy" id="664692"/>
    <lineage>
        <taxon>Bacteria</taxon>
        <taxon>Bacillati</taxon>
        <taxon>Actinomycetota</taxon>
        <taxon>Actinomycetes</taxon>
        <taxon>Pseudonocardiales</taxon>
        <taxon>Pseudonocardiaceae</taxon>
        <taxon>Amycolatopsis</taxon>
    </lineage>
</organism>
<keyword evidence="2" id="KW-1185">Reference proteome</keyword>
<reference evidence="1 2" key="1">
    <citation type="submission" date="2019-11" db="EMBL/GenBank/DDBJ databases">
        <title>Draft genome of Amycolatopsis RM579.</title>
        <authorList>
            <person name="Duangmal K."/>
            <person name="Mingma R."/>
        </authorList>
    </citation>
    <scope>NUCLEOTIDE SEQUENCE [LARGE SCALE GENOMIC DNA]</scope>
    <source>
        <strain evidence="1 2">RM579</strain>
    </source>
</reference>
<evidence type="ECO:0008006" key="3">
    <source>
        <dbReference type="Google" id="ProtNLM"/>
    </source>
</evidence>
<dbReference type="Proteomes" id="UP000440096">
    <property type="component" value="Unassembled WGS sequence"/>
</dbReference>
<evidence type="ECO:0000313" key="2">
    <source>
        <dbReference type="Proteomes" id="UP000440096"/>
    </source>
</evidence>
<dbReference type="OrthoDB" id="3290566at2"/>
<gene>
    <name evidence="1" type="ORF">GKO32_09580</name>
</gene>
<dbReference type="EMBL" id="WMBA01000010">
    <property type="protein sequence ID" value="MTD54224.1"/>
    <property type="molecule type" value="Genomic_DNA"/>
</dbReference>
<protein>
    <recommendedName>
        <fullName evidence="3">Smu12A</fullName>
    </recommendedName>
</protein>
<evidence type="ECO:0000313" key="1">
    <source>
        <dbReference type="EMBL" id="MTD54224.1"/>
    </source>
</evidence>
<name>A0A6N7Z2U3_9PSEU</name>
<dbReference type="RefSeq" id="WP_154756424.1">
    <property type="nucleotide sequence ID" value="NZ_WMBA01000010.1"/>
</dbReference>
<proteinExistence type="predicted"/>
<dbReference type="AlphaFoldDB" id="A0A6N7Z2U3"/>
<accession>A0A6N7Z2U3</accession>
<comment type="caution">
    <text evidence="1">The sequence shown here is derived from an EMBL/GenBank/DDBJ whole genome shotgun (WGS) entry which is preliminary data.</text>
</comment>
<sequence length="184" mass="20544">MRGWKGRGGWQQAEVPSAEDAAGWFAGRLPDGWFTGAPEITVDREEILVVGELPPLTDEFADDAARAAAEAGRISRFREETRERRIEIARQAEHRYQRKVAWGARVGDTRELFTTLSVPVMTRLRQPERQVLDTLVAAGVARSRSEALAWAVRLVGQHAEQWLGQLREAMSTVDDLRAKGPDLG</sequence>